<dbReference type="AlphaFoldDB" id="A0A7M3MK96"/>
<name>A0A7M3MK96_9BACT</name>
<sequence length="281" mass="31141">MREDAMKIGVQTMFSVSYTIFRENMKLLVSVVVWMSVPYYIWIALGCLQDSGWFISNAVLNGNGHILIDILHVIACAITVVSLMFLPPAVVFSVAGIYSERSIGIRDVLMFCVKRWKILTKTILLAFPIYLVATALLFVFIMSTYDIIWNMNIGWRILAILAASGVLLAGSVWLVLRILLVLQVVVVERVGGFQAFSRSFVIMKDNTKTGLIIFGVYAVMVTLSAFATDIIPFFRVGVVVGEVLAIIATAFLSIAGTVLYFSSRRRHENSDLELPAEEAGP</sequence>
<keyword evidence="1" id="KW-0472">Membrane</keyword>
<dbReference type="Proteomes" id="UP000448292">
    <property type="component" value="Unassembled WGS sequence"/>
</dbReference>
<feature type="transmembrane region" description="Helical" evidence="1">
    <location>
        <begin position="118"/>
        <end position="141"/>
    </location>
</feature>
<proteinExistence type="predicted"/>
<keyword evidence="1" id="KW-1133">Transmembrane helix</keyword>
<reference evidence="2 3" key="1">
    <citation type="submission" date="2018-06" db="EMBL/GenBank/DDBJ databases">
        <title>Complete genome of Desulfovibrio indonesiensis P37SLT.</title>
        <authorList>
            <person name="Crispim J.S."/>
            <person name="Vidigal P.M.P."/>
            <person name="Silva L.C.F."/>
            <person name="Laguardia C.N."/>
            <person name="Araujo L.C."/>
            <person name="Dias R.S."/>
            <person name="Sousa M.P."/>
            <person name="Paula S.O."/>
            <person name="Silva C."/>
        </authorList>
    </citation>
    <scope>NUCLEOTIDE SEQUENCE [LARGE SCALE GENOMIC DNA]</scope>
    <source>
        <strain evidence="2 3">P37SLT</strain>
    </source>
</reference>
<protein>
    <recommendedName>
        <fullName evidence="4">Glycerophosphoryl diester phosphodiesterase membrane domain-containing protein</fullName>
    </recommendedName>
</protein>
<feature type="transmembrane region" description="Helical" evidence="1">
    <location>
        <begin position="27"/>
        <end position="45"/>
    </location>
</feature>
<feature type="transmembrane region" description="Helical" evidence="1">
    <location>
        <begin position="65"/>
        <end position="98"/>
    </location>
</feature>
<feature type="transmembrane region" description="Helical" evidence="1">
    <location>
        <begin position="233"/>
        <end position="261"/>
    </location>
</feature>
<dbReference type="PANTHER" id="PTHR33133">
    <property type="entry name" value="OS08G0107100 PROTEIN-RELATED"/>
    <property type="match status" value="1"/>
</dbReference>
<evidence type="ECO:0008006" key="4">
    <source>
        <dbReference type="Google" id="ProtNLM"/>
    </source>
</evidence>
<keyword evidence="3" id="KW-1185">Reference proteome</keyword>
<dbReference type="RefSeq" id="WP_144301312.1">
    <property type="nucleotide sequence ID" value="NZ_QMIE01000001.1"/>
</dbReference>
<dbReference type="EMBL" id="QMIE01000001">
    <property type="protein sequence ID" value="TVM19851.1"/>
    <property type="molecule type" value="Genomic_DNA"/>
</dbReference>
<accession>A0A7M3MK96</accession>
<comment type="caution">
    <text evidence="2">The sequence shown here is derived from an EMBL/GenBank/DDBJ whole genome shotgun (WGS) entry which is preliminary data.</text>
</comment>
<evidence type="ECO:0000313" key="2">
    <source>
        <dbReference type="EMBL" id="TVM19851.1"/>
    </source>
</evidence>
<keyword evidence="1" id="KW-0812">Transmembrane</keyword>
<feature type="transmembrane region" description="Helical" evidence="1">
    <location>
        <begin position="207"/>
        <end position="227"/>
    </location>
</feature>
<evidence type="ECO:0000256" key="1">
    <source>
        <dbReference type="SAM" id="Phobius"/>
    </source>
</evidence>
<gene>
    <name evidence="2" type="ORF">DPQ33_01055</name>
</gene>
<feature type="transmembrane region" description="Helical" evidence="1">
    <location>
        <begin position="153"/>
        <end position="186"/>
    </location>
</feature>
<dbReference type="PANTHER" id="PTHR33133:SF1">
    <property type="entry name" value="EXPRESSED PROTEIN-RELATED"/>
    <property type="match status" value="1"/>
</dbReference>
<organism evidence="2 3">
    <name type="scientific">Oceanidesulfovibrio indonesiensis</name>
    <dbReference type="NCBI Taxonomy" id="54767"/>
    <lineage>
        <taxon>Bacteria</taxon>
        <taxon>Pseudomonadati</taxon>
        <taxon>Thermodesulfobacteriota</taxon>
        <taxon>Desulfovibrionia</taxon>
        <taxon>Desulfovibrionales</taxon>
        <taxon>Desulfovibrionaceae</taxon>
        <taxon>Oceanidesulfovibrio</taxon>
    </lineage>
</organism>
<evidence type="ECO:0000313" key="3">
    <source>
        <dbReference type="Proteomes" id="UP000448292"/>
    </source>
</evidence>